<keyword evidence="7" id="KW-1185">Reference proteome</keyword>
<evidence type="ECO:0000313" key="6">
    <source>
        <dbReference type="EMBL" id="VBA43289.1"/>
    </source>
</evidence>
<dbReference type="InterPro" id="IPR050204">
    <property type="entry name" value="AraC_XylS_family_regulators"/>
</dbReference>
<dbReference type="Gene3D" id="1.10.10.60">
    <property type="entry name" value="Homeodomain-like"/>
    <property type="match status" value="2"/>
</dbReference>
<protein>
    <submittedName>
        <fullName evidence="6">Right origin-binding protein</fullName>
    </submittedName>
</protein>
<feature type="domain" description="HTH araC/xylS-type" evidence="5">
    <location>
        <begin position="23"/>
        <end position="121"/>
    </location>
</feature>
<dbReference type="InterPro" id="IPR018060">
    <property type="entry name" value="HTH_AraC"/>
</dbReference>
<dbReference type="EMBL" id="UPHP01000132">
    <property type="protein sequence ID" value="VBA43289.1"/>
    <property type="molecule type" value="Genomic_DNA"/>
</dbReference>
<evidence type="ECO:0000256" key="1">
    <source>
        <dbReference type="ARBA" id="ARBA00023015"/>
    </source>
</evidence>
<name>A0A498QE97_9MYCO</name>
<dbReference type="SMART" id="SM00342">
    <property type="entry name" value="HTH_ARAC"/>
    <property type="match status" value="1"/>
</dbReference>
<dbReference type="Proteomes" id="UP000273307">
    <property type="component" value="Unassembled WGS sequence"/>
</dbReference>
<keyword evidence="2" id="KW-0238">DNA-binding</keyword>
<reference evidence="6 7" key="1">
    <citation type="submission" date="2018-09" db="EMBL/GenBank/DDBJ databases">
        <authorList>
            <person name="Tagini F."/>
        </authorList>
    </citation>
    <scope>NUCLEOTIDE SEQUENCE [LARGE SCALE GENOMIC DNA]</scope>
    <source>
        <strain evidence="6 7">MK136</strain>
    </source>
</reference>
<keyword evidence="1" id="KW-0805">Transcription regulation</keyword>
<evidence type="ECO:0000256" key="4">
    <source>
        <dbReference type="SAM" id="MobiDB-lite"/>
    </source>
</evidence>
<feature type="compositionally biased region" description="Basic and acidic residues" evidence="4">
    <location>
        <begin position="154"/>
        <end position="164"/>
    </location>
</feature>
<dbReference type="InterPro" id="IPR018062">
    <property type="entry name" value="HTH_AraC-typ_CS"/>
</dbReference>
<organism evidence="6 7">
    <name type="scientific">Mycobacterium attenuatum</name>
    <dbReference type="NCBI Taxonomy" id="2341086"/>
    <lineage>
        <taxon>Bacteria</taxon>
        <taxon>Bacillati</taxon>
        <taxon>Actinomycetota</taxon>
        <taxon>Actinomycetes</taxon>
        <taxon>Mycobacteriales</taxon>
        <taxon>Mycobacteriaceae</taxon>
        <taxon>Mycobacterium</taxon>
    </lineage>
</organism>
<evidence type="ECO:0000313" key="7">
    <source>
        <dbReference type="Proteomes" id="UP000273307"/>
    </source>
</evidence>
<dbReference type="SUPFAM" id="SSF46689">
    <property type="entry name" value="Homeodomain-like"/>
    <property type="match status" value="2"/>
</dbReference>
<dbReference type="GO" id="GO:0043565">
    <property type="term" value="F:sequence-specific DNA binding"/>
    <property type="evidence" value="ECO:0007669"/>
    <property type="project" value="InterPro"/>
</dbReference>
<feature type="region of interest" description="Disordered" evidence="4">
    <location>
        <begin position="138"/>
        <end position="170"/>
    </location>
</feature>
<keyword evidence="3" id="KW-0804">Transcription</keyword>
<dbReference type="PROSITE" id="PS00041">
    <property type="entry name" value="HTH_ARAC_FAMILY_1"/>
    <property type="match status" value="1"/>
</dbReference>
<dbReference type="PROSITE" id="PS01124">
    <property type="entry name" value="HTH_ARAC_FAMILY_2"/>
    <property type="match status" value="1"/>
</dbReference>
<sequence length="170" mass="18655">MNCAAEPAILDDMPQPPPARYLLRAKDFVDARYAEPITVDDMATAAGLSRAHFSRMFTRTFGESPRAYLQTRRLERAAALLRYTDRSIAEVCVMVGLHSVGSFTSSFARVYGKPPAAYRASLPPAALHARVPHCILRSHTRPPADSRVSPQDSTRGEDAGRADHLASFPC</sequence>
<gene>
    <name evidence="6" type="primary">rob</name>
    <name evidence="6" type="ORF">LAUMK136_05020</name>
</gene>
<evidence type="ECO:0000259" key="5">
    <source>
        <dbReference type="PROSITE" id="PS01124"/>
    </source>
</evidence>
<evidence type="ECO:0000256" key="2">
    <source>
        <dbReference type="ARBA" id="ARBA00023125"/>
    </source>
</evidence>
<accession>A0A498QE97</accession>
<dbReference type="PANTHER" id="PTHR46796:SF2">
    <property type="entry name" value="TRANSCRIPTIONAL REGULATORY PROTEIN"/>
    <property type="match status" value="1"/>
</dbReference>
<evidence type="ECO:0000256" key="3">
    <source>
        <dbReference type="ARBA" id="ARBA00023163"/>
    </source>
</evidence>
<dbReference type="AlphaFoldDB" id="A0A498QE97"/>
<dbReference type="Pfam" id="PF12833">
    <property type="entry name" value="HTH_18"/>
    <property type="match status" value="1"/>
</dbReference>
<proteinExistence type="predicted"/>
<dbReference type="GO" id="GO:0003700">
    <property type="term" value="F:DNA-binding transcription factor activity"/>
    <property type="evidence" value="ECO:0007669"/>
    <property type="project" value="InterPro"/>
</dbReference>
<dbReference type="PANTHER" id="PTHR46796">
    <property type="entry name" value="HTH-TYPE TRANSCRIPTIONAL ACTIVATOR RHAS-RELATED"/>
    <property type="match status" value="1"/>
</dbReference>
<dbReference type="InterPro" id="IPR009057">
    <property type="entry name" value="Homeodomain-like_sf"/>
</dbReference>